<feature type="domain" description="N-acetyltransferase" evidence="3">
    <location>
        <begin position="120"/>
        <end position="267"/>
    </location>
</feature>
<dbReference type="CDD" id="cd04301">
    <property type="entry name" value="NAT_SF"/>
    <property type="match status" value="1"/>
</dbReference>
<dbReference type="Proteomes" id="UP000241436">
    <property type="component" value="Unassembled WGS sequence"/>
</dbReference>
<dbReference type="RefSeq" id="WP_107561982.1">
    <property type="nucleotide sequence ID" value="NZ_NVQC01000017.1"/>
</dbReference>
<dbReference type="GO" id="GO:0016747">
    <property type="term" value="F:acyltransferase activity, transferring groups other than amino-acyl groups"/>
    <property type="evidence" value="ECO:0007669"/>
    <property type="project" value="InterPro"/>
</dbReference>
<sequence length="269" mass="29560">MDASIRTTLDSYETYLVEHNRSMGCMVTIRHPFVLFTNDEIAVPWYNYAGVVPWSEIPGRECIEEVMAHYRARGYSPHFTFTLETAPEGLAEALQSAGCALESHKYVMFQYEPVDPSVPADVRLGKTGPEDMPAAGRILGVSFDSGESAWQDPTVRIRLVARMRAARMHQLGAWVDGQLAAAAHLHTGVGVGHITGVATAPEFRGRGLAGLLTAYAARFAREEGATLVALEVATPDAERVYARIGFRRAVERVEYSVTTQVDRLKAEGF</sequence>
<evidence type="ECO:0000313" key="5">
    <source>
        <dbReference type="Proteomes" id="UP000241436"/>
    </source>
</evidence>
<dbReference type="Pfam" id="PF00583">
    <property type="entry name" value="Acetyltransf_1"/>
    <property type="match status" value="1"/>
</dbReference>
<keyword evidence="2" id="KW-0012">Acyltransferase</keyword>
<gene>
    <name evidence="4" type="ORF">CLG94_06155</name>
</gene>
<dbReference type="PANTHER" id="PTHR43877:SF2">
    <property type="entry name" value="AMINOALKYLPHOSPHONATE N-ACETYLTRANSFERASE-RELATED"/>
    <property type="match status" value="1"/>
</dbReference>
<dbReference type="InterPro" id="IPR016181">
    <property type="entry name" value="Acyl_CoA_acyltransferase"/>
</dbReference>
<dbReference type="InterPro" id="IPR000182">
    <property type="entry name" value="GNAT_dom"/>
</dbReference>
<dbReference type="InterPro" id="IPR050832">
    <property type="entry name" value="Bact_Acetyltransf"/>
</dbReference>
<proteinExistence type="predicted"/>
<name>A0A2T4TYP8_9BACT</name>
<protein>
    <recommendedName>
        <fullName evidence="3">N-acetyltransferase domain-containing protein</fullName>
    </recommendedName>
</protein>
<accession>A0A2T4TYP8</accession>
<reference evidence="5" key="2">
    <citation type="journal article" date="2018" name="Environ. Microbiol.">
        <title>Bloom of a denitrifying methanotroph, 'Candidatus Methylomirabilis limnetica', in a deep stratified lake.</title>
        <authorList>
            <person name="Graf J.S."/>
            <person name="Mayr M.J."/>
            <person name="Marchant H.K."/>
            <person name="Tienken D."/>
            <person name="Hach P.F."/>
            <person name="Brand A."/>
            <person name="Schubert C.J."/>
            <person name="Kuypers M.M."/>
            <person name="Milucka J."/>
        </authorList>
    </citation>
    <scope>NUCLEOTIDE SEQUENCE [LARGE SCALE GENOMIC DNA]</scope>
    <source>
        <strain evidence="5">Zug</strain>
    </source>
</reference>
<evidence type="ECO:0000256" key="1">
    <source>
        <dbReference type="ARBA" id="ARBA00022679"/>
    </source>
</evidence>
<evidence type="ECO:0000313" key="4">
    <source>
        <dbReference type="EMBL" id="PTL36236.1"/>
    </source>
</evidence>
<organism evidence="4 5">
    <name type="scientific">Candidatus Methylomirabilis limnetica</name>
    <dbReference type="NCBI Taxonomy" id="2033718"/>
    <lineage>
        <taxon>Bacteria</taxon>
        <taxon>Candidatus Methylomirabilota</taxon>
        <taxon>Candidatus Methylomirabilia</taxon>
        <taxon>Candidatus Methylomirabilales</taxon>
        <taxon>Candidatus Methylomirabilaceae</taxon>
        <taxon>Candidatus Methylomirabilis</taxon>
    </lineage>
</organism>
<reference evidence="4 5" key="1">
    <citation type="submission" date="2017-09" db="EMBL/GenBank/DDBJ databases">
        <title>Bloom of a denitrifying methanotroph, Candidatus Methylomirabilis limnetica, in a deep stratified lake.</title>
        <authorList>
            <person name="Graf J.S."/>
            <person name="Marchant H.K."/>
            <person name="Tienken D."/>
            <person name="Hach P.F."/>
            <person name="Brand A."/>
            <person name="Schubert C.J."/>
            <person name="Kuypers M.M."/>
            <person name="Milucka J."/>
        </authorList>
    </citation>
    <scope>NUCLEOTIDE SEQUENCE [LARGE SCALE GENOMIC DNA]</scope>
    <source>
        <strain evidence="4 5">Zug</strain>
    </source>
</reference>
<evidence type="ECO:0000259" key="3">
    <source>
        <dbReference type="PROSITE" id="PS51186"/>
    </source>
</evidence>
<dbReference type="Gene3D" id="3.40.630.30">
    <property type="match status" value="1"/>
</dbReference>
<evidence type="ECO:0000256" key="2">
    <source>
        <dbReference type="ARBA" id="ARBA00023315"/>
    </source>
</evidence>
<keyword evidence="1" id="KW-0808">Transferase</keyword>
<dbReference type="EMBL" id="NVQC01000017">
    <property type="protein sequence ID" value="PTL36236.1"/>
    <property type="molecule type" value="Genomic_DNA"/>
</dbReference>
<dbReference type="SUPFAM" id="SSF55729">
    <property type="entry name" value="Acyl-CoA N-acyltransferases (Nat)"/>
    <property type="match status" value="1"/>
</dbReference>
<dbReference type="PANTHER" id="PTHR43877">
    <property type="entry name" value="AMINOALKYLPHOSPHONATE N-ACETYLTRANSFERASE-RELATED-RELATED"/>
    <property type="match status" value="1"/>
</dbReference>
<comment type="caution">
    <text evidence="4">The sequence shown here is derived from an EMBL/GenBank/DDBJ whole genome shotgun (WGS) entry which is preliminary data.</text>
</comment>
<dbReference type="PROSITE" id="PS51186">
    <property type="entry name" value="GNAT"/>
    <property type="match status" value="1"/>
</dbReference>
<keyword evidence="5" id="KW-1185">Reference proteome</keyword>
<dbReference type="AlphaFoldDB" id="A0A2T4TYP8"/>
<dbReference type="OrthoDB" id="5502189at2"/>